<feature type="transmembrane region" description="Helical" evidence="2">
    <location>
        <begin position="241"/>
        <end position="259"/>
    </location>
</feature>
<reference evidence="4 5" key="1">
    <citation type="submission" date="2019-08" db="EMBL/GenBank/DDBJ databases">
        <title>Lentzea from Indian Himalayas.</title>
        <authorList>
            <person name="Mandal S."/>
            <person name="Mallick Gupta A."/>
            <person name="Maiti P.K."/>
            <person name="Sarkar J."/>
            <person name="Mandal S."/>
        </authorList>
    </citation>
    <scope>NUCLEOTIDE SEQUENCE [LARGE SCALE GENOMIC DNA]</scope>
    <source>
        <strain evidence="4 5">PSKA42</strain>
    </source>
</reference>
<accession>A0ABX1FA31</accession>
<evidence type="ECO:0000259" key="3">
    <source>
        <dbReference type="Pfam" id="PF01757"/>
    </source>
</evidence>
<evidence type="ECO:0000313" key="5">
    <source>
        <dbReference type="Proteomes" id="UP001515943"/>
    </source>
</evidence>
<protein>
    <submittedName>
        <fullName evidence="4">Acyltransferase</fullName>
    </submittedName>
</protein>
<dbReference type="Proteomes" id="UP001515943">
    <property type="component" value="Unassembled WGS sequence"/>
</dbReference>
<dbReference type="Pfam" id="PF01757">
    <property type="entry name" value="Acyl_transf_3"/>
    <property type="match status" value="1"/>
</dbReference>
<dbReference type="PANTHER" id="PTHR23028:SF131">
    <property type="entry name" value="BLR2367 PROTEIN"/>
    <property type="match status" value="1"/>
</dbReference>
<feature type="transmembrane region" description="Helical" evidence="2">
    <location>
        <begin position="271"/>
        <end position="289"/>
    </location>
</feature>
<name>A0ABX1FA31_9PSEU</name>
<proteinExistence type="predicted"/>
<gene>
    <name evidence="4" type="ORF">FXN61_02600</name>
</gene>
<feature type="transmembrane region" description="Helical" evidence="2">
    <location>
        <begin position="76"/>
        <end position="94"/>
    </location>
</feature>
<dbReference type="RefSeq" id="WP_167969909.1">
    <property type="nucleotide sequence ID" value="NZ_VSRL01000005.1"/>
</dbReference>
<feature type="domain" description="Acyltransferase 3" evidence="3">
    <location>
        <begin position="22"/>
        <end position="343"/>
    </location>
</feature>
<keyword evidence="4" id="KW-0012">Acyltransferase</keyword>
<keyword evidence="2" id="KW-1133">Transmembrane helix</keyword>
<feature type="transmembrane region" description="Helical" evidence="2">
    <location>
        <begin position="154"/>
        <end position="181"/>
    </location>
</feature>
<feature type="region of interest" description="Disordered" evidence="1">
    <location>
        <begin position="404"/>
        <end position="450"/>
    </location>
</feature>
<keyword evidence="2" id="KW-0472">Membrane</keyword>
<feature type="transmembrane region" description="Helical" evidence="2">
    <location>
        <begin position="214"/>
        <end position="234"/>
    </location>
</feature>
<dbReference type="PANTHER" id="PTHR23028">
    <property type="entry name" value="ACETYLTRANSFERASE"/>
    <property type="match status" value="1"/>
</dbReference>
<feature type="transmembrane region" description="Helical" evidence="2">
    <location>
        <begin position="21"/>
        <end position="40"/>
    </location>
</feature>
<dbReference type="GO" id="GO:0016746">
    <property type="term" value="F:acyltransferase activity"/>
    <property type="evidence" value="ECO:0007669"/>
    <property type="project" value="UniProtKB-KW"/>
</dbReference>
<keyword evidence="4" id="KW-0808">Transferase</keyword>
<dbReference type="InterPro" id="IPR002656">
    <property type="entry name" value="Acyl_transf_3_dom"/>
</dbReference>
<dbReference type="InterPro" id="IPR050879">
    <property type="entry name" value="Acyltransferase_3"/>
</dbReference>
<sequence length="476" mass="52507">MDSPAREPAGTASARSEKTRVAFIDIGRAVGALLVFYSHIAAQWVGKRDEKSAFFDTLNAVSSDPFHMSLQGIGEVAVPFFFLVSGFVVTPIALRHGQVRFGLNRLSRVYPPMIFTVLLTALLITVGGGLLATGQSQTISAWTLFTNSVLVNYLIFPQVVLVGVAWTLIVEVIFYVLLILLIPVLRRWVWLALAIELTFVFVVLMSRAQFGKSWSLFAVNVSYLPIPIIGQIIWATTTKRIPLWLGGLYTAGAWSLYVLGDALKLGRVDNSYSLALAIAVLCFLLGLFAEPRLRERKFWIALSERSYSIYLLHGLVAFAMLDLLRPAVPLLPAVVIAVAITFGAVELSYRFVEKPSHKLARKLSKPKLRPAAEEPASESATESAERVADSRAIVTAEVTIEIPRLRAGPRTPASQPTEDDHTQVLPRVPSYPASDPDERPRRRRLEANANGAVSVARLLADQAQKEQKARQNRPTR</sequence>
<feature type="transmembrane region" description="Helical" evidence="2">
    <location>
        <begin position="188"/>
        <end position="208"/>
    </location>
</feature>
<evidence type="ECO:0000256" key="1">
    <source>
        <dbReference type="SAM" id="MobiDB-lite"/>
    </source>
</evidence>
<dbReference type="EMBL" id="VSRL01000005">
    <property type="protein sequence ID" value="NKE55769.1"/>
    <property type="molecule type" value="Genomic_DNA"/>
</dbReference>
<organism evidence="4 5">
    <name type="scientific">Lentzea indica</name>
    <dbReference type="NCBI Taxonomy" id="2604800"/>
    <lineage>
        <taxon>Bacteria</taxon>
        <taxon>Bacillati</taxon>
        <taxon>Actinomycetota</taxon>
        <taxon>Actinomycetes</taxon>
        <taxon>Pseudonocardiales</taxon>
        <taxon>Pseudonocardiaceae</taxon>
        <taxon>Lentzea</taxon>
    </lineage>
</organism>
<feature type="transmembrane region" description="Helical" evidence="2">
    <location>
        <begin position="334"/>
        <end position="352"/>
    </location>
</feature>
<feature type="region of interest" description="Disordered" evidence="1">
    <location>
        <begin position="363"/>
        <end position="388"/>
    </location>
</feature>
<feature type="transmembrane region" description="Helical" evidence="2">
    <location>
        <begin position="309"/>
        <end position="328"/>
    </location>
</feature>
<keyword evidence="5" id="KW-1185">Reference proteome</keyword>
<keyword evidence="2" id="KW-0812">Transmembrane</keyword>
<comment type="caution">
    <text evidence="4">The sequence shown here is derived from an EMBL/GenBank/DDBJ whole genome shotgun (WGS) entry which is preliminary data.</text>
</comment>
<feature type="transmembrane region" description="Helical" evidence="2">
    <location>
        <begin position="114"/>
        <end position="134"/>
    </location>
</feature>
<evidence type="ECO:0000313" key="4">
    <source>
        <dbReference type="EMBL" id="NKE55769.1"/>
    </source>
</evidence>
<evidence type="ECO:0000256" key="2">
    <source>
        <dbReference type="SAM" id="Phobius"/>
    </source>
</evidence>
<feature type="compositionally biased region" description="Low complexity" evidence="1">
    <location>
        <begin position="373"/>
        <end position="382"/>
    </location>
</feature>